<gene>
    <name evidence="1" type="ORF">FD32_GL001242</name>
</gene>
<sequence>MTSTMSKQLDITKMLHQVIDLELTADDALELMIGPEARLQTVYVQLDMKLSAFAKAAGWANVLHSHRDIDHEQLRKLYVQGLALFLLASAKRQWTHLVVLSDEQWQRITTADKKDKLADLNKEYLAIKNFLNGAYFDRRHEDFRHAWHLWLKMGIIDFDISPEEIATSYQVMVDQFNAQFE</sequence>
<protein>
    <recommendedName>
        <fullName evidence="3">dUTPase</fullName>
    </recommendedName>
</protein>
<proteinExistence type="predicted"/>
<dbReference type="AlphaFoldDB" id="A0A0R1X536"/>
<reference evidence="1 2" key="1">
    <citation type="journal article" date="2015" name="Genome Announc.">
        <title>Expanding the biotechnology potential of lactobacilli through comparative genomics of 213 strains and associated genera.</title>
        <authorList>
            <person name="Sun Z."/>
            <person name="Harris H.M."/>
            <person name="McCann A."/>
            <person name="Guo C."/>
            <person name="Argimon S."/>
            <person name="Zhang W."/>
            <person name="Yang X."/>
            <person name="Jeffery I.B."/>
            <person name="Cooney J.C."/>
            <person name="Kagawa T.F."/>
            <person name="Liu W."/>
            <person name="Song Y."/>
            <person name="Salvetti E."/>
            <person name="Wrobel A."/>
            <person name="Rasinkangas P."/>
            <person name="Parkhill J."/>
            <person name="Rea M.C."/>
            <person name="O'Sullivan O."/>
            <person name="Ritari J."/>
            <person name="Douillard F.P."/>
            <person name="Paul Ross R."/>
            <person name="Yang R."/>
            <person name="Briner A.E."/>
            <person name="Felis G.E."/>
            <person name="de Vos W.M."/>
            <person name="Barrangou R."/>
            <person name="Klaenhammer T.R."/>
            <person name="Caufield P.W."/>
            <person name="Cui Y."/>
            <person name="Zhang H."/>
            <person name="O'Toole P.W."/>
        </authorList>
    </citation>
    <scope>NUCLEOTIDE SEQUENCE [LARGE SCALE GENOMIC DNA]</scope>
    <source>
        <strain evidence="1 2">DSM 6035</strain>
    </source>
</reference>
<comment type="caution">
    <text evidence="1">The sequence shown here is derived from an EMBL/GenBank/DDBJ whole genome shotgun (WGS) entry which is preliminary data.</text>
</comment>
<organism evidence="1 2">
    <name type="scientific">Limosilactobacillus panis DSM 6035</name>
    <dbReference type="NCBI Taxonomy" id="1423782"/>
    <lineage>
        <taxon>Bacteria</taxon>
        <taxon>Bacillati</taxon>
        <taxon>Bacillota</taxon>
        <taxon>Bacilli</taxon>
        <taxon>Lactobacillales</taxon>
        <taxon>Lactobacillaceae</taxon>
        <taxon>Limosilactobacillus</taxon>
    </lineage>
</organism>
<evidence type="ECO:0000313" key="1">
    <source>
        <dbReference type="EMBL" id="KRM24829.1"/>
    </source>
</evidence>
<accession>A0A0R1X536</accession>
<evidence type="ECO:0008006" key="3">
    <source>
        <dbReference type="Google" id="ProtNLM"/>
    </source>
</evidence>
<dbReference type="EMBL" id="AZGM01000143">
    <property type="protein sequence ID" value="KRM24829.1"/>
    <property type="molecule type" value="Genomic_DNA"/>
</dbReference>
<dbReference type="Proteomes" id="UP000051412">
    <property type="component" value="Unassembled WGS sequence"/>
</dbReference>
<dbReference type="PATRIC" id="fig|1423782.4.peg.1295"/>
<evidence type="ECO:0000313" key="2">
    <source>
        <dbReference type="Proteomes" id="UP000051412"/>
    </source>
</evidence>
<keyword evidence="2" id="KW-1185">Reference proteome</keyword>
<dbReference type="STRING" id="1423782.FD32_GL001242"/>
<name>A0A0R1X536_9LACO</name>